<feature type="region of interest" description="Disordered" evidence="1">
    <location>
        <begin position="21"/>
        <end position="41"/>
    </location>
</feature>
<dbReference type="Proteomes" id="UP000262321">
    <property type="component" value="Segment"/>
</dbReference>
<gene>
    <name evidence="2" type="primary">11</name>
    <name evidence="2" type="ORF">SEA_HORUS_11</name>
</gene>
<keyword evidence="3" id="KW-1185">Reference proteome</keyword>
<dbReference type="GeneID" id="54999149"/>
<reference evidence="2 3" key="1">
    <citation type="submission" date="2018-07" db="EMBL/GenBank/DDBJ databases">
        <authorList>
            <person name="Said P."/>
            <person name="Hotaki K."/>
            <person name="Hall J.T."/>
            <person name="Leadon S.A."/>
            <person name="Fogarty M.P."/>
            <person name="Warner M.H."/>
            <person name="Garlena R.A."/>
            <person name="Russell D.A."/>
            <person name="Pope W.H."/>
            <person name="Jacobs-Sera D."/>
            <person name="Hatfull G.F."/>
        </authorList>
    </citation>
    <scope>NUCLEOTIDE SEQUENCE [LARGE SCALE GENOMIC DNA]</scope>
</reference>
<proteinExistence type="predicted"/>
<dbReference type="KEGG" id="vg:54999149"/>
<protein>
    <submittedName>
        <fullName evidence="2">Uncharacterized protein</fullName>
    </submittedName>
</protein>
<name>A0A385DWX7_9CAUD</name>
<sequence>MKIKYNRKFFADTLKKTETVKGPTSRIKNRAGKGFKSEVSVGRTRARGRVWPDTHEAREENARSNTLVRALGNG</sequence>
<dbReference type="EMBL" id="MH651176">
    <property type="protein sequence ID" value="AXQ63864.1"/>
    <property type="molecule type" value="Genomic_DNA"/>
</dbReference>
<dbReference type="RefSeq" id="YP_009808249.1">
    <property type="nucleotide sequence ID" value="NC_048039.1"/>
</dbReference>
<evidence type="ECO:0000313" key="2">
    <source>
        <dbReference type="EMBL" id="AXQ63864.1"/>
    </source>
</evidence>
<accession>A0A385DWX7</accession>
<evidence type="ECO:0000313" key="3">
    <source>
        <dbReference type="Proteomes" id="UP000262321"/>
    </source>
</evidence>
<organism evidence="2 3">
    <name type="scientific">Gordonia phage Horus</name>
    <dbReference type="NCBI Taxonomy" id="2301696"/>
    <lineage>
        <taxon>Viruses</taxon>
        <taxon>Duplodnaviria</taxon>
        <taxon>Heunggongvirae</taxon>
        <taxon>Uroviricota</taxon>
        <taxon>Caudoviricetes</taxon>
        <taxon>Langleyhallvirinae</taxon>
        <taxon>Horusvirus</taxon>
        <taxon>Horusvirus horus</taxon>
    </lineage>
</organism>
<evidence type="ECO:0000256" key="1">
    <source>
        <dbReference type="SAM" id="MobiDB-lite"/>
    </source>
</evidence>
<feature type="region of interest" description="Disordered" evidence="1">
    <location>
        <begin position="55"/>
        <end position="74"/>
    </location>
</feature>